<keyword evidence="3" id="KW-0010">Activator</keyword>
<dbReference type="Pfam" id="PF12833">
    <property type="entry name" value="HTH_18"/>
    <property type="match status" value="1"/>
</dbReference>
<evidence type="ECO:0000256" key="1">
    <source>
        <dbReference type="ARBA" id="ARBA00023015"/>
    </source>
</evidence>
<dbReference type="SMART" id="SM00342">
    <property type="entry name" value="HTH_ARAC"/>
    <property type="match status" value="1"/>
</dbReference>
<proteinExistence type="predicted"/>
<keyword evidence="1" id="KW-0805">Transcription regulation</keyword>
<dbReference type="Gene3D" id="1.10.10.60">
    <property type="entry name" value="Homeodomain-like"/>
    <property type="match status" value="2"/>
</dbReference>
<keyword evidence="2" id="KW-0238">DNA-binding</keyword>
<dbReference type="OrthoDB" id="3172070at2"/>
<keyword evidence="4" id="KW-0804">Transcription</keyword>
<gene>
    <name evidence="6" type="ORF">FHX40_0488</name>
</gene>
<evidence type="ECO:0000313" key="6">
    <source>
        <dbReference type="EMBL" id="TQM73833.1"/>
    </source>
</evidence>
<dbReference type="InterPro" id="IPR003313">
    <property type="entry name" value="AraC-bd"/>
</dbReference>
<dbReference type="SUPFAM" id="SSF46689">
    <property type="entry name" value="Homeodomain-like"/>
    <property type="match status" value="2"/>
</dbReference>
<dbReference type="GO" id="GO:0003700">
    <property type="term" value="F:DNA-binding transcription factor activity"/>
    <property type="evidence" value="ECO:0007669"/>
    <property type="project" value="InterPro"/>
</dbReference>
<evidence type="ECO:0000256" key="3">
    <source>
        <dbReference type="ARBA" id="ARBA00023159"/>
    </source>
</evidence>
<dbReference type="EMBL" id="VFPQ01000001">
    <property type="protein sequence ID" value="TQM73833.1"/>
    <property type="molecule type" value="Genomic_DNA"/>
</dbReference>
<dbReference type="PANTHER" id="PTHR46796">
    <property type="entry name" value="HTH-TYPE TRANSCRIPTIONAL ACTIVATOR RHAS-RELATED"/>
    <property type="match status" value="1"/>
</dbReference>
<dbReference type="GO" id="GO:0043565">
    <property type="term" value="F:sequence-specific DNA binding"/>
    <property type="evidence" value="ECO:0007669"/>
    <property type="project" value="InterPro"/>
</dbReference>
<keyword evidence="7" id="KW-1185">Reference proteome</keyword>
<sequence length="280" mass="31265">MGASTGTPSRTRVTGRLFHDILLEQYRYPPGPGVTLPRHAHDEYHLCLNVGTPGQYHYRGAWHLVPPGSLTVIMPDEVHQARDPADRENESTYAVLYASSARMRQVAAELGGPRAGLPYFGDPVIADDDLAVRFARVHRLLHEDTALARDVRLLSLLTLLLERHGRIRTAAPPEGRGPVPAVEAARAYLRDNYAADVTLDELARVAGLSPFHFARLFRRHVGMPPHAYQLQVRISHAKRLLLRGMPVSRVAQETGFFDLSHLTRHFKRHVGVAPGSYPQR</sequence>
<dbReference type="PROSITE" id="PS00041">
    <property type="entry name" value="HTH_ARAC_FAMILY_1"/>
    <property type="match status" value="1"/>
</dbReference>
<dbReference type="SUPFAM" id="SSF51215">
    <property type="entry name" value="Regulatory protein AraC"/>
    <property type="match status" value="1"/>
</dbReference>
<dbReference type="InterPro" id="IPR018062">
    <property type="entry name" value="HTH_AraC-typ_CS"/>
</dbReference>
<dbReference type="InterPro" id="IPR018060">
    <property type="entry name" value="HTH_AraC"/>
</dbReference>
<evidence type="ECO:0000259" key="5">
    <source>
        <dbReference type="PROSITE" id="PS01124"/>
    </source>
</evidence>
<reference evidence="6 7" key="1">
    <citation type="submission" date="2019-06" db="EMBL/GenBank/DDBJ databases">
        <title>Sequencing the genomes of 1000 actinobacteria strains.</title>
        <authorList>
            <person name="Klenk H.-P."/>
        </authorList>
    </citation>
    <scope>NUCLEOTIDE SEQUENCE [LARGE SCALE GENOMIC DNA]</scope>
    <source>
        <strain evidence="6 7">DSM 43186</strain>
    </source>
</reference>
<evidence type="ECO:0000256" key="4">
    <source>
        <dbReference type="ARBA" id="ARBA00023163"/>
    </source>
</evidence>
<dbReference type="InterPro" id="IPR037923">
    <property type="entry name" value="HTH-like"/>
</dbReference>
<feature type="domain" description="HTH araC/xylS-type" evidence="5">
    <location>
        <begin position="183"/>
        <end position="280"/>
    </location>
</feature>
<dbReference type="PANTHER" id="PTHR46796:SF2">
    <property type="entry name" value="TRANSCRIPTIONAL REGULATORY PROTEIN"/>
    <property type="match status" value="1"/>
</dbReference>
<dbReference type="AlphaFoldDB" id="A0A543ITE9"/>
<dbReference type="Proteomes" id="UP000319213">
    <property type="component" value="Unassembled WGS sequence"/>
</dbReference>
<evidence type="ECO:0000313" key="7">
    <source>
        <dbReference type="Proteomes" id="UP000319213"/>
    </source>
</evidence>
<name>A0A543ITE9_9ACTN</name>
<protein>
    <submittedName>
        <fullName evidence="6">AraC family transcriptional regulator</fullName>
    </submittedName>
</protein>
<accession>A0A543ITE9</accession>
<organism evidence="6 7">
    <name type="scientific">Thermopolyspora flexuosa</name>
    <dbReference type="NCBI Taxonomy" id="103836"/>
    <lineage>
        <taxon>Bacteria</taxon>
        <taxon>Bacillati</taxon>
        <taxon>Actinomycetota</taxon>
        <taxon>Actinomycetes</taxon>
        <taxon>Streptosporangiales</taxon>
        <taxon>Streptosporangiaceae</taxon>
        <taxon>Thermopolyspora</taxon>
    </lineage>
</organism>
<dbReference type="InterPro" id="IPR009057">
    <property type="entry name" value="Homeodomain-like_sf"/>
</dbReference>
<evidence type="ECO:0000256" key="2">
    <source>
        <dbReference type="ARBA" id="ARBA00023125"/>
    </source>
</evidence>
<dbReference type="InterPro" id="IPR050204">
    <property type="entry name" value="AraC_XylS_family_regulators"/>
</dbReference>
<comment type="caution">
    <text evidence="6">The sequence shown here is derived from an EMBL/GenBank/DDBJ whole genome shotgun (WGS) entry which is preliminary data.</text>
</comment>
<dbReference type="PROSITE" id="PS01124">
    <property type="entry name" value="HTH_ARAC_FAMILY_2"/>
    <property type="match status" value="1"/>
</dbReference>
<dbReference type="Pfam" id="PF02311">
    <property type="entry name" value="AraC_binding"/>
    <property type="match status" value="1"/>
</dbReference>